<dbReference type="AlphaFoldDB" id="A0A9P1DG05"/>
<name>A0A9P1DG05_9DINO</name>
<comment type="caution">
    <text evidence="1">The sequence shown here is derived from an EMBL/GenBank/DDBJ whole genome shotgun (WGS) entry which is preliminary data.</text>
</comment>
<dbReference type="OrthoDB" id="10426740at2759"/>
<dbReference type="Proteomes" id="UP001152797">
    <property type="component" value="Unassembled WGS sequence"/>
</dbReference>
<accession>A0A9P1DG05</accession>
<keyword evidence="3" id="KW-1185">Reference proteome</keyword>
<organism evidence="1">
    <name type="scientific">Cladocopium goreaui</name>
    <dbReference type="NCBI Taxonomy" id="2562237"/>
    <lineage>
        <taxon>Eukaryota</taxon>
        <taxon>Sar</taxon>
        <taxon>Alveolata</taxon>
        <taxon>Dinophyceae</taxon>
        <taxon>Suessiales</taxon>
        <taxon>Symbiodiniaceae</taxon>
        <taxon>Cladocopium</taxon>
    </lineage>
</organism>
<evidence type="ECO:0008006" key="4">
    <source>
        <dbReference type="Google" id="ProtNLM"/>
    </source>
</evidence>
<proteinExistence type="predicted"/>
<evidence type="ECO:0000313" key="2">
    <source>
        <dbReference type="EMBL" id="CAL1162442.1"/>
    </source>
</evidence>
<dbReference type="EMBL" id="CAMXCT030004445">
    <property type="protein sequence ID" value="CAL4796379.1"/>
    <property type="molecule type" value="Genomic_DNA"/>
</dbReference>
<evidence type="ECO:0000313" key="3">
    <source>
        <dbReference type="Proteomes" id="UP001152797"/>
    </source>
</evidence>
<gene>
    <name evidence="1" type="ORF">C1SCF055_LOCUS34446</name>
</gene>
<sequence length="464" mass="52892">MAFSDVSAENPLLSWAKDGLFFCDTYVVTRVSWVCRELRPVTMVVDIWKPRLQKLCHFWSLRCLEKCWREQYLRLHRPRWDGVYVGQCQYLHKVRPGSSLTYKGSCVWVSYRRYIRLFPPNEDGELRALVLQDAAPMDMALSLLMSSDIACPSVFGRGKESKSHLERKIAVASYDFHLGHVRLKYNNDNGQCNLTLKVAHSKKGYFSEQLNWVDYTLSRPGEDVTCFDLGRNEWGDPRNPSCDHFPPFVLHRSNNPSAMVTVEMRARDKVQDLKIKAHEQLSVWTRLCNELGEQEELPPLKNCRLSRKVDEGRLPEFLEDRKRLGQCGLENGDELQLAADVPHEAMESRPRLPSTVDEETDMISPIVTLMVTHHLGEVNIEARRSETVLSVKKRSLEQLEVWCRFTDVCNDGNDAIAALPPLEASKLYASGSGDGVLIPQPLEDRSTLAQCGLQAGAKLFLRAT</sequence>
<protein>
    <recommendedName>
        <fullName evidence="4">Ubiquitin-like domain-containing protein</fullName>
    </recommendedName>
</protein>
<dbReference type="EMBL" id="CAMXCT020004445">
    <property type="protein sequence ID" value="CAL1162442.1"/>
    <property type="molecule type" value="Genomic_DNA"/>
</dbReference>
<reference evidence="1" key="1">
    <citation type="submission" date="2022-10" db="EMBL/GenBank/DDBJ databases">
        <authorList>
            <person name="Chen Y."/>
            <person name="Dougan E. K."/>
            <person name="Chan C."/>
            <person name="Rhodes N."/>
            <person name="Thang M."/>
        </authorList>
    </citation>
    <scope>NUCLEOTIDE SEQUENCE</scope>
</reference>
<evidence type="ECO:0000313" key="1">
    <source>
        <dbReference type="EMBL" id="CAI4009067.1"/>
    </source>
</evidence>
<reference evidence="2" key="2">
    <citation type="submission" date="2024-04" db="EMBL/GenBank/DDBJ databases">
        <authorList>
            <person name="Chen Y."/>
            <person name="Shah S."/>
            <person name="Dougan E. K."/>
            <person name="Thang M."/>
            <person name="Chan C."/>
        </authorList>
    </citation>
    <scope>NUCLEOTIDE SEQUENCE [LARGE SCALE GENOMIC DNA]</scope>
</reference>
<dbReference type="EMBL" id="CAMXCT010004445">
    <property type="protein sequence ID" value="CAI4009067.1"/>
    <property type="molecule type" value="Genomic_DNA"/>
</dbReference>